<dbReference type="Proteomes" id="UP001158576">
    <property type="component" value="Chromosome PAR"/>
</dbReference>
<evidence type="ECO:0000256" key="3">
    <source>
        <dbReference type="SAM" id="SignalP"/>
    </source>
</evidence>
<feature type="signal peptide" evidence="3">
    <location>
        <begin position="1"/>
        <end position="15"/>
    </location>
</feature>
<dbReference type="SUPFAM" id="SSF50685">
    <property type="entry name" value="Barwin-like endoglucanases"/>
    <property type="match status" value="1"/>
</dbReference>
<feature type="compositionally biased region" description="Low complexity" evidence="2">
    <location>
        <begin position="352"/>
        <end position="366"/>
    </location>
</feature>
<keyword evidence="5" id="KW-1185">Reference proteome</keyword>
<protein>
    <submittedName>
        <fullName evidence="4">Oidioi.mRNA.OKI2018_I69.PAR.g11313.t1.cds</fullName>
    </submittedName>
</protein>
<accession>A0ABN7RV28</accession>
<evidence type="ECO:0000313" key="4">
    <source>
        <dbReference type="EMBL" id="CAG5086675.1"/>
    </source>
</evidence>
<feature type="compositionally biased region" description="Gly residues" evidence="2">
    <location>
        <begin position="375"/>
        <end position="385"/>
    </location>
</feature>
<organism evidence="4 5">
    <name type="scientific">Oikopleura dioica</name>
    <name type="common">Tunicate</name>
    <dbReference type="NCBI Taxonomy" id="34765"/>
    <lineage>
        <taxon>Eukaryota</taxon>
        <taxon>Metazoa</taxon>
        <taxon>Chordata</taxon>
        <taxon>Tunicata</taxon>
        <taxon>Appendicularia</taxon>
        <taxon>Copelata</taxon>
        <taxon>Oikopleuridae</taxon>
        <taxon>Oikopleura</taxon>
    </lineage>
</organism>
<dbReference type="PANTHER" id="PTHR31836:SF28">
    <property type="entry name" value="SRCR DOMAIN-CONTAINING PROTEIN-RELATED"/>
    <property type="match status" value="1"/>
</dbReference>
<dbReference type="PANTHER" id="PTHR31836">
    <property type="match status" value="1"/>
</dbReference>
<evidence type="ECO:0000256" key="1">
    <source>
        <dbReference type="ARBA" id="ARBA00022729"/>
    </source>
</evidence>
<reference evidence="4 5" key="1">
    <citation type="submission" date="2021-04" db="EMBL/GenBank/DDBJ databases">
        <authorList>
            <person name="Bliznina A."/>
        </authorList>
    </citation>
    <scope>NUCLEOTIDE SEQUENCE [LARGE SCALE GENOMIC DNA]</scope>
</reference>
<keyword evidence="1 3" id="KW-0732">Signal</keyword>
<feature type="compositionally biased region" description="Low complexity" evidence="2">
    <location>
        <begin position="285"/>
        <end position="303"/>
    </location>
</feature>
<gene>
    <name evidence="4" type="ORF">OKIOD_LOCUS2871</name>
</gene>
<dbReference type="EMBL" id="OU015568">
    <property type="protein sequence ID" value="CAG5086675.1"/>
    <property type="molecule type" value="Genomic_DNA"/>
</dbReference>
<dbReference type="InterPro" id="IPR036908">
    <property type="entry name" value="RlpA-like_sf"/>
</dbReference>
<name>A0ABN7RV28_OIKDI</name>
<dbReference type="Gene3D" id="2.40.40.10">
    <property type="entry name" value="RlpA-like domain"/>
    <property type="match status" value="1"/>
</dbReference>
<dbReference type="CDD" id="cd22191">
    <property type="entry name" value="DPBB_RlpA_EXP_N-like"/>
    <property type="match status" value="1"/>
</dbReference>
<feature type="chain" id="PRO_5047002985" evidence="3">
    <location>
        <begin position="16"/>
        <end position="588"/>
    </location>
</feature>
<sequence length="588" mass="63031">MKLVAVFSLATGASAARGDKILRKITQRNGEVATSGKVKPNPNLEDINKRGGIGCQLVEVNDDYIMAVNGRTLRSFSSCGRGRCAQISCVGQFCERDSSGRPRKIIAKVVAQATTTYEDEEIEVNQKAWNGLMGSKANRVSSMNIAWNFVKCPQERRPKLYVTDNNKSGSWEVQPIDVPEKITWMRIRPANTKTKFIVSQDPFKSGADYFYWRGKMSPKTTLSAPLEIYLQYDSGARVRTKLLDWEIGKFAYLDGKPAPAGEQAKKIVTQSKGIFSQMGSLFGGSKPSKSAPPATPPKKVSSGGMFGSSSGGGSFMSVFGSGSSGGGFFGSKPKPTSATTTRRTTTRRTTRRTTPYVRPTRPAATTRPRKKGGKGAKGGKGGKTGGKVDCPPGKNIKRCRDLEAQKKKQHDSPSSSIFEQQMAAPIMESPVKDRNLGATGAQFDNFIADFLSPFLIEEKTTPRTTTTTQPPTTKKTSFGGSLQSLTGIGAPANPTSGVCGINPKSAIYAAINSRVGSRDDCGKCVFVWCPPFSGCKGGPIAKVQIVDVYDGPGHIALSHSAFKAAIGLPTTKGNKADTYQGTYTVTPC</sequence>
<feature type="region of interest" description="Disordered" evidence="2">
    <location>
        <begin position="326"/>
        <end position="396"/>
    </location>
</feature>
<dbReference type="InterPro" id="IPR051477">
    <property type="entry name" value="Expansin_CellWall"/>
</dbReference>
<feature type="region of interest" description="Disordered" evidence="2">
    <location>
        <begin position="279"/>
        <end position="306"/>
    </location>
</feature>
<evidence type="ECO:0000256" key="2">
    <source>
        <dbReference type="SAM" id="MobiDB-lite"/>
    </source>
</evidence>
<proteinExistence type="predicted"/>
<evidence type="ECO:0000313" key="5">
    <source>
        <dbReference type="Proteomes" id="UP001158576"/>
    </source>
</evidence>